<keyword evidence="2" id="KW-1185">Reference proteome</keyword>
<gene>
    <name evidence="1" type="ORF">M9Y10_022222</name>
</gene>
<sequence>EYPSDEIINLYNQFFHTNINIQSFGKLIDIKKNFKARRKTIGGIRKTYYKRRKESNRHIP</sequence>
<accession>A0ABR2KSI9</accession>
<protein>
    <submittedName>
        <fullName evidence="1">Uncharacterized protein</fullName>
    </submittedName>
</protein>
<reference evidence="1 2" key="1">
    <citation type="submission" date="2024-04" db="EMBL/GenBank/DDBJ databases">
        <title>Tritrichomonas musculus Genome.</title>
        <authorList>
            <person name="Alves-Ferreira E."/>
            <person name="Grigg M."/>
            <person name="Lorenzi H."/>
            <person name="Galac M."/>
        </authorList>
    </citation>
    <scope>NUCLEOTIDE SEQUENCE [LARGE SCALE GENOMIC DNA]</scope>
    <source>
        <strain evidence="1 2">EAF2021</strain>
    </source>
</reference>
<evidence type="ECO:0000313" key="2">
    <source>
        <dbReference type="Proteomes" id="UP001470230"/>
    </source>
</evidence>
<feature type="non-terminal residue" evidence="1">
    <location>
        <position position="60"/>
    </location>
</feature>
<evidence type="ECO:0000313" key="1">
    <source>
        <dbReference type="EMBL" id="KAK8893793.1"/>
    </source>
</evidence>
<name>A0ABR2KSI9_9EUKA</name>
<dbReference type="EMBL" id="JAPFFF010000003">
    <property type="protein sequence ID" value="KAK8893793.1"/>
    <property type="molecule type" value="Genomic_DNA"/>
</dbReference>
<proteinExistence type="predicted"/>
<feature type="non-terminal residue" evidence="1">
    <location>
        <position position="1"/>
    </location>
</feature>
<comment type="caution">
    <text evidence="1">The sequence shown here is derived from an EMBL/GenBank/DDBJ whole genome shotgun (WGS) entry which is preliminary data.</text>
</comment>
<organism evidence="1 2">
    <name type="scientific">Tritrichomonas musculus</name>
    <dbReference type="NCBI Taxonomy" id="1915356"/>
    <lineage>
        <taxon>Eukaryota</taxon>
        <taxon>Metamonada</taxon>
        <taxon>Parabasalia</taxon>
        <taxon>Tritrichomonadida</taxon>
        <taxon>Tritrichomonadidae</taxon>
        <taxon>Tritrichomonas</taxon>
    </lineage>
</organism>
<dbReference type="Proteomes" id="UP001470230">
    <property type="component" value="Unassembled WGS sequence"/>
</dbReference>